<dbReference type="InterPro" id="IPR006905">
    <property type="entry name" value="Flavin_halogenase"/>
</dbReference>
<keyword evidence="2" id="KW-1185">Reference proteome</keyword>
<dbReference type="Proteomes" id="UP000763641">
    <property type="component" value="Unassembled WGS sequence"/>
</dbReference>
<name>A0ABS2DAX6_9SPHN</name>
<reference evidence="1 2" key="1">
    <citation type="submission" date="2020-12" db="EMBL/GenBank/DDBJ databases">
        <title>Sphingomonas sp.</title>
        <authorList>
            <person name="Kim M.K."/>
        </authorList>
    </citation>
    <scope>NUCLEOTIDE SEQUENCE [LARGE SCALE GENOMIC DNA]</scope>
    <source>
        <strain evidence="1 2">BT552</strain>
    </source>
</reference>
<dbReference type="InterPro" id="IPR050816">
    <property type="entry name" value="Flavin-dep_Halogenase_NPB"/>
</dbReference>
<dbReference type="EMBL" id="JAFEMC010000006">
    <property type="protein sequence ID" value="MBM6578089.1"/>
    <property type="molecule type" value="Genomic_DNA"/>
</dbReference>
<dbReference type="PANTHER" id="PTHR43747:SF4">
    <property type="entry name" value="FLAVIN-DEPENDENT TRYPTOPHAN HALOGENASE"/>
    <property type="match status" value="1"/>
</dbReference>
<dbReference type="PIRSF" id="PIRSF011396">
    <property type="entry name" value="Trp_halogenase"/>
    <property type="match status" value="1"/>
</dbReference>
<evidence type="ECO:0000313" key="1">
    <source>
        <dbReference type="EMBL" id="MBM6578089.1"/>
    </source>
</evidence>
<dbReference type="InterPro" id="IPR036188">
    <property type="entry name" value="FAD/NAD-bd_sf"/>
</dbReference>
<accession>A0ABS2DAX6</accession>
<comment type="caution">
    <text evidence="1">The sequence shown here is derived from an EMBL/GenBank/DDBJ whole genome shotgun (WGS) entry which is preliminary data.</text>
</comment>
<dbReference type="PANTHER" id="PTHR43747">
    <property type="entry name" value="FAD-BINDING PROTEIN"/>
    <property type="match status" value="1"/>
</dbReference>
<dbReference type="InterPro" id="IPR033856">
    <property type="entry name" value="Trp_halogen"/>
</dbReference>
<dbReference type="Pfam" id="PF04820">
    <property type="entry name" value="Trp_halogenase"/>
    <property type="match status" value="1"/>
</dbReference>
<dbReference type="Gene3D" id="3.50.50.60">
    <property type="entry name" value="FAD/NAD(P)-binding domain"/>
    <property type="match status" value="1"/>
</dbReference>
<gene>
    <name evidence="1" type="ORF">ILT43_17035</name>
</gene>
<protein>
    <submittedName>
        <fullName evidence="1">Tryptophan 7-halogenase</fullName>
    </submittedName>
</protein>
<organism evidence="1 2">
    <name type="scientific">Sphingomonas longa</name>
    <dbReference type="NCBI Taxonomy" id="2778730"/>
    <lineage>
        <taxon>Bacteria</taxon>
        <taxon>Pseudomonadati</taxon>
        <taxon>Pseudomonadota</taxon>
        <taxon>Alphaproteobacteria</taxon>
        <taxon>Sphingomonadales</taxon>
        <taxon>Sphingomonadaceae</taxon>
        <taxon>Sphingomonas</taxon>
    </lineage>
</organism>
<evidence type="ECO:0000313" key="2">
    <source>
        <dbReference type="Proteomes" id="UP000763641"/>
    </source>
</evidence>
<sequence length="512" mass="56103">MSADVPRPIRKVVIVGGGTAGWMAAAALSRLTAAGVAITLVESEDIGTIGVGEATIPSLHDFNRLLGIDEDAFVRATRATFKLGIEFVGWGRIGDRYMHPFGTHGRDVEGVKFHQLWLRQSRIDGAAGDVGRLDEYCLSAVAAHAGRFTRPSDNPATVLASLGYAFHFDAGLYGRYLRQLSERTGVTRIEGRVTAVERSEHNGHIAAVVLDGGRRIDGELFVDCSGFRSLLLGDAMGVAFDSWQHWLPCDRALAVPSTSTAALLPYTRATAGTAGWRWRIPLQHRVGNGHVYASAFQDEAQAEDDLLRGLDGAALGDARRLRFVAGVRQRLWEGNCVALGLAGGFLEPLESTSIHLVQSGISRLLSLFPDTGFASAERDEYNRLLRLEYEQIRDFIILHYHATTRDDSPFWNHCRTMDIPASLSGKIALWRSRARVIRDQGGLFTDDSWIAVLAGQEPAPTSYDPLVDTLPVEEAGRFMHHLRDMIAKTAAAMPRHDAFIDRHCRADLANAA</sequence>
<dbReference type="SUPFAM" id="SSF51905">
    <property type="entry name" value="FAD/NAD(P)-binding domain"/>
    <property type="match status" value="1"/>
</dbReference>
<proteinExistence type="predicted"/>
<dbReference type="RefSeq" id="WP_204200184.1">
    <property type="nucleotide sequence ID" value="NZ_JAFEMC010000006.1"/>
</dbReference>